<dbReference type="AlphaFoldDB" id="A0A2H5X902"/>
<dbReference type="Pfam" id="PF09969">
    <property type="entry name" value="DUF2203"/>
    <property type="match status" value="1"/>
</dbReference>
<sequence>MSAVPFRRYFTVEEARALLPTLRPLIQRVQQIAHELGADFGQRKLLSVWSRAIENGGNPLASRLWKCLHELMECLQQIHATGALVKDVRLGLVDFPHWRDGRAVFLCWRCDEDDIYFWHELDAGYRGRQPL</sequence>
<organism evidence="1 2">
    <name type="scientific">Candidatus Fervidibacter japonicus</name>
    <dbReference type="NCBI Taxonomy" id="2035412"/>
    <lineage>
        <taxon>Bacteria</taxon>
        <taxon>Candidatus Fervidibacterota</taxon>
        <taxon>Candidatus Fervidibacter</taxon>
    </lineage>
</organism>
<dbReference type="Proteomes" id="UP000236173">
    <property type="component" value="Unassembled WGS sequence"/>
</dbReference>
<evidence type="ECO:0008006" key="3">
    <source>
        <dbReference type="Google" id="ProtNLM"/>
    </source>
</evidence>
<proteinExistence type="predicted"/>
<evidence type="ECO:0000313" key="1">
    <source>
        <dbReference type="EMBL" id="GBC97673.1"/>
    </source>
</evidence>
<reference evidence="2" key="1">
    <citation type="submission" date="2017-09" db="EMBL/GenBank/DDBJ databases">
        <title>Metaegenomics of thermophilic ammonia-oxidizing enrichment culture.</title>
        <authorList>
            <person name="Kato S."/>
            <person name="Suzuki K."/>
        </authorList>
    </citation>
    <scope>NUCLEOTIDE SEQUENCE [LARGE SCALE GENOMIC DNA]</scope>
</reference>
<dbReference type="EMBL" id="BEHT01000001">
    <property type="protein sequence ID" value="GBC97673.1"/>
    <property type="molecule type" value="Genomic_DNA"/>
</dbReference>
<protein>
    <recommendedName>
        <fullName evidence="3">DUF2203 domain-containing protein</fullName>
    </recommendedName>
</protein>
<dbReference type="InterPro" id="IPR018699">
    <property type="entry name" value="DUF2203"/>
</dbReference>
<comment type="caution">
    <text evidence="1">The sequence shown here is derived from an EMBL/GenBank/DDBJ whole genome shotgun (WGS) entry which is preliminary data.</text>
</comment>
<name>A0A2H5X902_9BACT</name>
<gene>
    <name evidence="1" type="ORF">HRbin17_00162</name>
</gene>
<evidence type="ECO:0000313" key="2">
    <source>
        <dbReference type="Proteomes" id="UP000236173"/>
    </source>
</evidence>
<accession>A0A2H5X902</accession>
<dbReference type="PIRSF" id="PIRSF016498">
    <property type="entry name" value="UCP016498"/>
    <property type="match status" value="1"/>
</dbReference>